<dbReference type="SUPFAM" id="SSF55785">
    <property type="entry name" value="PYP-like sensor domain (PAS domain)"/>
    <property type="match status" value="1"/>
</dbReference>
<dbReference type="CDD" id="cd01949">
    <property type="entry name" value="GGDEF"/>
    <property type="match status" value="1"/>
</dbReference>
<feature type="transmembrane region" description="Helical" evidence="1">
    <location>
        <begin position="32"/>
        <end position="50"/>
    </location>
</feature>
<dbReference type="PROSITE" id="PS50883">
    <property type="entry name" value="EAL"/>
    <property type="match status" value="1"/>
</dbReference>
<dbReference type="CDD" id="cd00130">
    <property type="entry name" value="PAS"/>
    <property type="match status" value="1"/>
</dbReference>
<dbReference type="PANTHER" id="PTHR44757">
    <property type="entry name" value="DIGUANYLATE CYCLASE DGCP"/>
    <property type="match status" value="1"/>
</dbReference>
<dbReference type="InterPro" id="IPR035919">
    <property type="entry name" value="EAL_sf"/>
</dbReference>
<proteinExistence type="predicted"/>
<feature type="transmembrane region" description="Helical" evidence="1">
    <location>
        <begin position="186"/>
        <end position="205"/>
    </location>
</feature>
<feature type="transmembrane region" description="Helical" evidence="1">
    <location>
        <begin position="89"/>
        <end position="111"/>
    </location>
</feature>
<dbReference type="PROSITE" id="PS51257">
    <property type="entry name" value="PROKAR_LIPOPROTEIN"/>
    <property type="match status" value="1"/>
</dbReference>
<dbReference type="InterPro" id="IPR000160">
    <property type="entry name" value="GGDEF_dom"/>
</dbReference>
<dbReference type="EMBL" id="CADCTN010000109">
    <property type="protein sequence ID" value="CAA9240820.1"/>
    <property type="molecule type" value="Genomic_DNA"/>
</dbReference>
<evidence type="ECO:0000259" key="2">
    <source>
        <dbReference type="PROSITE" id="PS50112"/>
    </source>
</evidence>
<dbReference type="Pfam" id="PF00990">
    <property type="entry name" value="GGDEF"/>
    <property type="match status" value="1"/>
</dbReference>
<dbReference type="SUPFAM" id="SSF141868">
    <property type="entry name" value="EAL domain-like"/>
    <property type="match status" value="1"/>
</dbReference>
<gene>
    <name evidence="5" type="ORF">AVDCRST_MAG52-1602</name>
</gene>
<evidence type="ECO:0000256" key="1">
    <source>
        <dbReference type="SAM" id="Phobius"/>
    </source>
</evidence>
<evidence type="ECO:0000259" key="4">
    <source>
        <dbReference type="PROSITE" id="PS50887"/>
    </source>
</evidence>
<dbReference type="NCBIfam" id="TIGR00229">
    <property type="entry name" value="sensory_box"/>
    <property type="match status" value="1"/>
</dbReference>
<protein>
    <submittedName>
        <fullName evidence="5">Diguanylate cyclase/phosphodiesterase (GGDEF &amp; EAL domains) with PAS/PAC sensor(S)</fullName>
    </submittedName>
</protein>
<dbReference type="InterPro" id="IPR013767">
    <property type="entry name" value="PAS_fold"/>
</dbReference>
<dbReference type="NCBIfam" id="TIGR00254">
    <property type="entry name" value="GGDEF"/>
    <property type="match status" value="1"/>
</dbReference>
<dbReference type="Pfam" id="PF00563">
    <property type="entry name" value="EAL"/>
    <property type="match status" value="1"/>
</dbReference>
<dbReference type="InterPro" id="IPR052155">
    <property type="entry name" value="Biofilm_reg_signaling"/>
</dbReference>
<dbReference type="Gene3D" id="3.30.70.270">
    <property type="match status" value="1"/>
</dbReference>
<sequence>MDSRRWWLLAATVPVALGCALSAVQPALRAVGEVPVLAAGLLAAAVMWSTAPRTARPRAWRLFALALLFPVAGALAAAVAAPVDPVGSAVVRWVTTVPGYLIAIVAILCLVDCRGLRVRPRVAVEVALFLVASLIMVSLLVVGPADRWSALGTDARLVLGAAVLTTSATMAAALTALSVTEPSRRTMAVVLLAGTALLTAGRGLGTSASFSGGLVPLGAARFAVAAGLFLLALAALLDARPGVGDREGRGRRSFDLAQLLPHLALLSAVATVGGVTLTGGRPARGVVAGLIVCVVLTVVHRWLTAREEHRFAARLRRSEAYFRSLVRSAGDAVVILDDALRISWASPALDRALGDAAAGLVGRALLSSVHPDDVPGLVAALPADGGAPVPAPAGTGLLTLRLPDAAGEWHYLEAGISDLRGDPDVGAVVLHCRDMTERHAREQALQAIAYTDPMTGLPNNAGLLRALQATLARPAGEPATLLLVELTGLDAARGNAGRETVSSAVAEVGRRLRAAVRGEDTVARMGGGAFAVLAHGDDPDVRRLADRCLAVVEQPIATAAGIVEVSAAVGLAGIETGVGVEALLERADLAVRAAHDAGPGFARRYDQALGDAAARRTRLRHDLQGAAARGELFLAFQAIVSLEQQRITGVEAQLRWRHGTLGEISPAEFVPVAERAGLIGELVRWALEEAAVAAVGMPRSGEPLRLGVKVPAGYLAGGSVVSDVEAALLRSGLAPERLVLEIDAPAVMADGERLGQDVASLRLMGVHVALCGFGSGSSALANLTRLPIDIVKLDRSLITRIDRDPQSKALCESVIGIGRTLGIDVVAEGVETTAQLAALSGFGCGFAQGFVIARPVPLPQFVESLVGGDGVLLPGLIGVR</sequence>
<dbReference type="GO" id="GO:0006355">
    <property type="term" value="P:regulation of DNA-templated transcription"/>
    <property type="evidence" value="ECO:0007669"/>
    <property type="project" value="InterPro"/>
</dbReference>
<dbReference type="Gene3D" id="3.20.20.450">
    <property type="entry name" value="EAL domain"/>
    <property type="match status" value="1"/>
</dbReference>
<feature type="transmembrane region" description="Helical" evidence="1">
    <location>
        <begin position="259"/>
        <end position="279"/>
    </location>
</feature>
<keyword evidence="1" id="KW-0472">Membrane</keyword>
<dbReference type="AlphaFoldDB" id="A0A6J4I4B1"/>
<dbReference type="PROSITE" id="PS50887">
    <property type="entry name" value="GGDEF"/>
    <property type="match status" value="1"/>
</dbReference>
<feature type="domain" description="GGDEF" evidence="4">
    <location>
        <begin position="477"/>
        <end position="607"/>
    </location>
</feature>
<reference evidence="5" key="1">
    <citation type="submission" date="2020-02" db="EMBL/GenBank/DDBJ databases">
        <authorList>
            <person name="Meier V. D."/>
        </authorList>
    </citation>
    <scope>NUCLEOTIDE SEQUENCE</scope>
    <source>
        <strain evidence="5">AVDCRST_MAG52</strain>
    </source>
</reference>
<evidence type="ECO:0000313" key="5">
    <source>
        <dbReference type="EMBL" id="CAA9240820.1"/>
    </source>
</evidence>
<dbReference type="InterPro" id="IPR043128">
    <property type="entry name" value="Rev_trsase/Diguanyl_cyclase"/>
</dbReference>
<dbReference type="PANTHER" id="PTHR44757:SF2">
    <property type="entry name" value="BIOFILM ARCHITECTURE MAINTENANCE PROTEIN MBAA"/>
    <property type="match status" value="1"/>
</dbReference>
<dbReference type="InterPro" id="IPR029787">
    <property type="entry name" value="Nucleotide_cyclase"/>
</dbReference>
<dbReference type="SUPFAM" id="SSF55073">
    <property type="entry name" value="Nucleotide cyclase"/>
    <property type="match status" value="1"/>
</dbReference>
<dbReference type="InterPro" id="IPR001633">
    <property type="entry name" value="EAL_dom"/>
</dbReference>
<dbReference type="SMART" id="SM00267">
    <property type="entry name" value="GGDEF"/>
    <property type="match status" value="1"/>
</dbReference>
<feature type="domain" description="EAL" evidence="3">
    <location>
        <begin position="616"/>
        <end position="869"/>
    </location>
</feature>
<dbReference type="SMART" id="SM00052">
    <property type="entry name" value="EAL"/>
    <property type="match status" value="1"/>
</dbReference>
<feature type="transmembrane region" description="Helical" evidence="1">
    <location>
        <begin position="217"/>
        <end position="238"/>
    </location>
</feature>
<dbReference type="Gene3D" id="3.30.450.20">
    <property type="entry name" value="PAS domain"/>
    <property type="match status" value="1"/>
</dbReference>
<dbReference type="CDD" id="cd01948">
    <property type="entry name" value="EAL"/>
    <property type="match status" value="1"/>
</dbReference>
<evidence type="ECO:0000259" key="3">
    <source>
        <dbReference type="PROSITE" id="PS50883"/>
    </source>
</evidence>
<organism evidence="5">
    <name type="scientific">uncultured Blastococcus sp</name>
    <dbReference type="NCBI Taxonomy" id="217144"/>
    <lineage>
        <taxon>Bacteria</taxon>
        <taxon>Bacillati</taxon>
        <taxon>Actinomycetota</taxon>
        <taxon>Actinomycetes</taxon>
        <taxon>Geodermatophilales</taxon>
        <taxon>Geodermatophilaceae</taxon>
        <taxon>Blastococcus</taxon>
        <taxon>environmental samples</taxon>
    </lineage>
</organism>
<accession>A0A6J4I4B1</accession>
<feature type="transmembrane region" description="Helical" evidence="1">
    <location>
        <begin position="62"/>
        <end position="83"/>
    </location>
</feature>
<keyword evidence="1" id="KW-1133">Transmembrane helix</keyword>
<feature type="transmembrane region" description="Helical" evidence="1">
    <location>
        <begin position="157"/>
        <end position="179"/>
    </location>
</feature>
<dbReference type="SMART" id="SM00091">
    <property type="entry name" value="PAS"/>
    <property type="match status" value="1"/>
</dbReference>
<keyword evidence="1" id="KW-0812">Transmembrane</keyword>
<dbReference type="Pfam" id="PF00989">
    <property type="entry name" value="PAS"/>
    <property type="match status" value="1"/>
</dbReference>
<feature type="domain" description="PAS" evidence="2">
    <location>
        <begin position="318"/>
        <end position="373"/>
    </location>
</feature>
<feature type="transmembrane region" description="Helical" evidence="1">
    <location>
        <begin position="123"/>
        <end position="145"/>
    </location>
</feature>
<dbReference type="InterPro" id="IPR000014">
    <property type="entry name" value="PAS"/>
</dbReference>
<dbReference type="PROSITE" id="PS50112">
    <property type="entry name" value="PAS"/>
    <property type="match status" value="1"/>
</dbReference>
<name>A0A6J4I4B1_9ACTN</name>
<dbReference type="InterPro" id="IPR035965">
    <property type="entry name" value="PAS-like_dom_sf"/>
</dbReference>